<feature type="compositionally biased region" description="Basic residues" evidence="1">
    <location>
        <begin position="223"/>
        <end position="237"/>
    </location>
</feature>
<reference evidence="3" key="1">
    <citation type="submission" date="2015-02" db="EMBL/GenBank/DDBJ databases">
        <title>Physiological reanalysis, assessment of diazotrophy, and genome sequences of multiple isolates of Streptomyces thermoautotrophicus.</title>
        <authorList>
            <person name="MacKellar D.C."/>
            <person name="Lieber L."/>
            <person name="Norman J."/>
            <person name="Bolger A."/>
            <person name="Tobin C."/>
            <person name="Murray J.W."/>
            <person name="Friesen M."/>
            <person name="Prell J."/>
        </authorList>
    </citation>
    <scope>NUCLEOTIDE SEQUENCE [LARGE SCALE GENOMIC DNA]</scope>
    <source>
        <strain evidence="3">UBT1</strain>
    </source>
</reference>
<sequence>SVSWTTSYATWPTGSGTSRTSGAAVYRISIPARATPATSTSTRECQLGRASARACGGAARAASTLRSSVNVRRLSAARTYQGASRPVTTVARVVSSTGVRCAKTSWRSRIRYIRCSRYARDSAAARTAPAQGQRTRRRRTVRPRKQAPTTIAVSSMRIRCGCPRTSSTGRYTRAAPVARYQSRSAAYWPRVYAANASAGTTICDLGVVSVLSSQTALTSAKTRPGRRRRHSSRQAPT</sequence>
<gene>
    <name evidence="2" type="ORF">TR74_15015</name>
</gene>
<evidence type="ECO:0000313" key="3">
    <source>
        <dbReference type="Proteomes" id="UP000070598"/>
    </source>
</evidence>
<feature type="non-terminal residue" evidence="2">
    <location>
        <position position="1"/>
    </location>
</feature>
<dbReference type="EMBL" id="JYIK01000980">
    <property type="protein sequence ID" value="KWX08430.1"/>
    <property type="molecule type" value="Genomic_DNA"/>
</dbReference>
<accession>A0A132NED0</accession>
<organism evidence="2 3">
    <name type="scientific">Carbonactinospora thermoautotrophica</name>
    <dbReference type="NCBI Taxonomy" id="1469144"/>
    <lineage>
        <taxon>Bacteria</taxon>
        <taxon>Bacillati</taxon>
        <taxon>Actinomycetota</taxon>
        <taxon>Actinomycetes</taxon>
        <taxon>Kitasatosporales</taxon>
        <taxon>Carbonactinosporaceae</taxon>
        <taxon>Carbonactinospora</taxon>
    </lineage>
</organism>
<feature type="region of interest" description="Disordered" evidence="1">
    <location>
        <begin position="216"/>
        <end position="237"/>
    </location>
</feature>
<protein>
    <submittedName>
        <fullName evidence="2">Uncharacterized protein</fullName>
    </submittedName>
</protein>
<comment type="caution">
    <text evidence="2">The sequence shown here is derived from an EMBL/GenBank/DDBJ whole genome shotgun (WGS) entry which is preliminary data.</text>
</comment>
<evidence type="ECO:0000256" key="1">
    <source>
        <dbReference type="SAM" id="MobiDB-lite"/>
    </source>
</evidence>
<evidence type="ECO:0000313" key="2">
    <source>
        <dbReference type="EMBL" id="KWX08430.1"/>
    </source>
</evidence>
<dbReference type="AlphaFoldDB" id="A0A132NED0"/>
<feature type="compositionally biased region" description="Low complexity" evidence="1">
    <location>
        <begin position="124"/>
        <end position="133"/>
    </location>
</feature>
<feature type="compositionally biased region" description="Basic residues" evidence="1">
    <location>
        <begin position="134"/>
        <end position="145"/>
    </location>
</feature>
<dbReference type="Proteomes" id="UP000070598">
    <property type="component" value="Unassembled WGS sequence"/>
</dbReference>
<feature type="region of interest" description="Disordered" evidence="1">
    <location>
        <begin position="124"/>
        <end position="148"/>
    </location>
</feature>
<feature type="region of interest" description="Disordered" evidence="1">
    <location>
        <begin position="1"/>
        <end position="20"/>
    </location>
</feature>
<proteinExistence type="predicted"/>
<name>A0A132NED0_9ACTN</name>